<proteinExistence type="predicted"/>
<evidence type="ECO:0000313" key="2">
    <source>
        <dbReference type="Proteomes" id="UP000475862"/>
    </source>
</evidence>
<dbReference type="Proteomes" id="UP000475862">
    <property type="component" value="Unassembled WGS sequence"/>
</dbReference>
<accession>A0A6G0T287</accession>
<protein>
    <submittedName>
        <fullName evidence="1">Uncharacterized protein</fullName>
    </submittedName>
</protein>
<reference evidence="1 2" key="1">
    <citation type="submission" date="2019-08" db="EMBL/GenBank/DDBJ databases">
        <title>The genome of the soybean aphid Biotype 1, its phylome, world population structure and adaptation to the North American continent.</title>
        <authorList>
            <person name="Giordano R."/>
            <person name="Donthu R.K."/>
            <person name="Hernandez A.G."/>
            <person name="Wright C.L."/>
            <person name="Zimin A.V."/>
        </authorList>
    </citation>
    <scope>NUCLEOTIDE SEQUENCE [LARGE SCALE GENOMIC DNA]</scope>
    <source>
        <tissue evidence="1">Whole aphids</tissue>
    </source>
</reference>
<dbReference type="AlphaFoldDB" id="A0A6G0T287"/>
<keyword evidence="2" id="KW-1185">Reference proteome</keyword>
<comment type="caution">
    <text evidence="1">The sequence shown here is derived from an EMBL/GenBank/DDBJ whole genome shotgun (WGS) entry which is preliminary data.</text>
</comment>
<evidence type="ECO:0000313" key="1">
    <source>
        <dbReference type="EMBL" id="KAE9524518.1"/>
    </source>
</evidence>
<organism evidence="1 2">
    <name type="scientific">Aphis glycines</name>
    <name type="common">Soybean aphid</name>
    <dbReference type="NCBI Taxonomy" id="307491"/>
    <lineage>
        <taxon>Eukaryota</taxon>
        <taxon>Metazoa</taxon>
        <taxon>Ecdysozoa</taxon>
        <taxon>Arthropoda</taxon>
        <taxon>Hexapoda</taxon>
        <taxon>Insecta</taxon>
        <taxon>Pterygota</taxon>
        <taxon>Neoptera</taxon>
        <taxon>Paraneoptera</taxon>
        <taxon>Hemiptera</taxon>
        <taxon>Sternorrhyncha</taxon>
        <taxon>Aphidomorpha</taxon>
        <taxon>Aphidoidea</taxon>
        <taxon>Aphididae</taxon>
        <taxon>Aphidini</taxon>
        <taxon>Aphis</taxon>
        <taxon>Aphis</taxon>
    </lineage>
</organism>
<name>A0A6G0T287_APHGL</name>
<gene>
    <name evidence="1" type="ORF">AGLY_015106</name>
</gene>
<sequence>MNFKRLHFKKKCLKVKTKITKNYLHRLLWEMSAVEENNLLNYSGRKMIKHNFVLNMFYLEIPLLDAFKHTIWHSKLCVSYSRNSKSQQFFKKKKRKSIPTHSKNQNFRLNKKLLKEKWGISLFGESLFIIYNTMLSLELYVILKYISENIRLNFDIKKPSVLHDLQQNKAVSRVSNGHAWSIALYIGISGENNFGI</sequence>
<dbReference type="EMBL" id="VYZN01000066">
    <property type="protein sequence ID" value="KAE9524518.1"/>
    <property type="molecule type" value="Genomic_DNA"/>
</dbReference>